<feature type="transmembrane region" description="Helical" evidence="1">
    <location>
        <begin position="12"/>
        <end position="30"/>
    </location>
</feature>
<dbReference type="Proteomes" id="UP001447008">
    <property type="component" value="Unassembled WGS sequence"/>
</dbReference>
<gene>
    <name evidence="2" type="ORF">WCN91_07520</name>
</gene>
<accession>A0ABU9MVH3</accession>
<dbReference type="RefSeq" id="WP_342677795.1">
    <property type="nucleotide sequence ID" value="NZ_JBCGCU010000006.1"/>
</dbReference>
<dbReference type="EMBL" id="JBCGCU010000006">
    <property type="protein sequence ID" value="MEM0515279.1"/>
    <property type="molecule type" value="Genomic_DNA"/>
</dbReference>
<name>A0ABU9MVH3_9GAMM</name>
<sequence>MVNILRWCRNYLRLCVFFIAALIGLQVPGFKDDYGHALRAAMVETSAAVTPFKEDAERFFQGSLSKLLAHYQQSTDPVYAKGGDNLATLLQRSETLEVALEEFTQHPYLHLVRAPVQSIGTQVWHNYTPQIQLNLEALASAVIFALIVSWTIEALFVLIVLALMRVGRMLRPARTQT</sequence>
<keyword evidence="1" id="KW-0812">Transmembrane</keyword>
<keyword evidence="3" id="KW-1185">Reference proteome</keyword>
<keyword evidence="1" id="KW-0472">Membrane</keyword>
<dbReference type="Pfam" id="PF11157">
    <property type="entry name" value="DUF2937"/>
    <property type="match status" value="1"/>
</dbReference>
<evidence type="ECO:0000313" key="2">
    <source>
        <dbReference type="EMBL" id="MEM0515279.1"/>
    </source>
</evidence>
<protein>
    <submittedName>
        <fullName evidence="2">DUF2937 family protein</fullName>
    </submittedName>
</protein>
<comment type="caution">
    <text evidence="2">The sequence shown here is derived from an EMBL/GenBank/DDBJ whole genome shotgun (WGS) entry which is preliminary data.</text>
</comment>
<dbReference type="InterPro" id="IPR022584">
    <property type="entry name" value="DUF2937"/>
</dbReference>
<evidence type="ECO:0000313" key="3">
    <source>
        <dbReference type="Proteomes" id="UP001447008"/>
    </source>
</evidence>
<feature type="transmembrane region" description="Helical" evidence="1">
    <location>
        <begin position="137"/>
        <end position="164"/>
    </location>
</feature>
<organism evidence="2 3">
    <name type="scientific">Pseudoalteromonas qingdaonensis</name>
    <dbReference type="NCBI Taxonomy" id="3131913"/>
    <lineage>
        <taxon>Bacteria</taxon>
        <taxon>Pseudomonadati</taxon>
        <taxon>Pseudomonadota</taxon>
        <taxon>Gammaproteobacteria</taxon>
        <taxon>Alteromonadales</taxon>
        <taxon>Pseudoalteromonadaceae</taxon>
        <taxon>Pseudoalteromonas</taxon>
    </lineage>
</organism>
<proteinExistence type="predicted"/>
<keyword evidence="1" id="KW-1133">Transmembrane helix</keyword>
<reference evidence="2 3" key="1">
    <citation type="submission" date="2024-03" db="EMBL/GenBank/DDBJ databases">
        <title>Pseudoalteromonas qingdaonensis sp. nov., isolated from the intestines of marine benthic organisms.</title>
        <authorList>
            <person name="Lin X."/>
            <person name="Fang S."/>
            <person name="Hu X."/>
        </authorList>
    </citation>
    <scope>NUCLEOTIDE SEQUENCE [LARGE SCALE GENOMIC DNA]</scope>
    <source>
        <strain evidence="2 3">YIC-827</strain>
    </source>
</reference>
<evidence type="ECO:0000256" key="1">
    <source>
        <dbReference type="SAM" id="Phobius"/>
    </source>
</evidence>